<dbReference type="InterPro" id="IPR036259">
    <property type="entry name" value="MFS_trans_sf"/>
</dbReference>
<dbReference type="PANTHER" id="PTHR11654">
    <property type="entry name" value="OLIGOPEPTIDE TRANSPORTER-RELATED"/>
    <property type="match status" value="1"/>
</dbReference>
<dbReference type="GO" id="GO:0016020">
    <property type="term" value="C:membrane"/>
    <property type="evidence" value="ECO:0007669"/>
    <property type="project" value="UniProtKB-SubCell"/>
</dbReference>
<gene>
    <name evidence="7" type="ORF">DVH24_006511</name>
</gene>
<feature type="transmembrane region" description="Helical" evidence="6">
    <location>
        <begin position="70"/>
        <end position="88"/>
    </location>
</feature>
<evidence type="ECO:0000256" key="3">
    <source>
        <dbReference type="ARBA" id="ARBA00022692"/>
    </source>
</evidence>
<evidence type="ECO:0000256" key="2">
    <source>
        <dbReference type="ARBA" id="ARBA00005982"/>
    </source>
</evidence>
<keyword evidence="8" id="KW-1185">Reference proteome</keyword>
<keyword evidence="4 6" id="KW-1133">Transmembrane helix</keyword>
<feature type="transmembrane region" description="Helical" evidence="6">
    <location>
        <begin position="32"/>
        <end position="58"/>
    </location>
</feature>
<evidence type="ECO:0000256" key="1">
    <source>
        <dbReference type="ARBA" id="ARBA00004141"/>
    </source>
</evidence>
<reference evidence="7 8" key="1">
    <citation type="submission" date="2018-10" db="EMBL/GenBank/DDBJ databases">
        <title>A high-quality apple genome assembly.</title>
        <authorList>
            <person name="Hu J."/>
        </authorList>
    </citation>
    <scope>NUCLEOTIDE SEQUENCE [LARGE SCALE GENOMIC DNA]</scope>
    <source>
        <strain evidence="8">cv. HFTH1</strain>
        <tissue evidence="7">Young leaf</tissue>
    </source>
</reference>
<protein>
    <recommendedName>
        <fullName evidence="9">Major facilitator superfamily (MFS) profile domain-containing protein</fullName>
    </recommendedName>
</protein>
<keyword evidence="3 6" id="KW-0812">Transmembrane</keyword>
<evidence type="ECO:0008006" key="9">
    <source>
        <dbReference type="Google" id="ProtNLM"/>
    </source>
</evidence>
<evidence type="ECO:0000313" key="8">
    <source>
        <dbReference type="Proteomes" id="UP000290289"/>
    </source>
</evidence>
<organism evidence="7 8">
    <name type="scientific">Malus domestica</name>
    <name type="common">Apple</name>
    <name type="synonym">Pyrus malus</name>
    <dbReference type="NCBI Taxonomy" id="3750"/>
    <lineage>
        <taxon>Eukaryota</taxon>
        <taxon>Viridiplantae</taxon>
        <taxon>Streptophyta</taxon>
        <taxon>Embryophyta</taxon>
        <taxon>Tracheophyta</taxon>
        <taxon>Spermatophyta</taxon>
        <taxon>Magnoliopsida</taxon>
        <taxon>eudicotyledons</taxon>
        <taxon>Gunneridae</taxon>
        <taxon>Pentapetalae</taxon>
        <taxon>rosids</taxon>
        <taxon>fabids</taxon>
        <taxon>Rosales</taxon>
        <taxon>Rosaceae</taxon>
        <taxon>Amygdaloideae</taxon>
        <taxon>Maleae</taxon>
        <taxon>Malus</taxon>
    </lineage>
</organism>
<comment type="caution">
    <text evidence="7">The sequence shown here is derived from an EMBL/GenBank/DDBJ whole genome shotgun (WGS) entry which is preliminary data.</text>
</comment>
<accession>A0A498KFR1</accession>
<dbReference type="SUPFAM" id="SSF103473">
    <property type="entry name" value="MFS general substrate transporter"/>
    <property type="match status" value="1"/>
</dbReference>
<dbReference type="Proteomes" id="UP000290289">
    <property type="component" value="Chromosome 2"/>
</dbReference>
<proteinExistence type="inferred from homology"/>
<keyword evidence="5 6" id="KW-0472">Membrane</keyword>
<dbReference type="EMBL" id="RDQH01000328">
    <property type="protein sequence ID" value="RXI05254.1"/>
    <property type="molecule type" value="Genomic_DNA"/>
</dbReference>
<dbReference type="Pfam" id="PF00854">
    <property type="entry name" value="PTR2"/>
    <property type="match status" value="1"/>
</dbReference>
<dbReference type="InterPro" id="IPR000109">
    <property type="entry name" value="POT_fam"/>
</dbReference>
<evidence type="ECO:0000256" key="4">
    <source>
        <dbReference type="ARBA" id="ARBA00022989"/>
    </source>
</evidence>
<comment type="subcellular location">
    <subcellularLocation>
        <location evidence="1">Membrane</location>
        <topology evidence="1">Multi-pass membrane protein</topology>
    </subcellularLocation>
</comment>
<evidence type="ECO:0000256" key="5">
    <source>
        <dbReference type="ARBA" id="ARBA00023136"/>
    </source>
</evidence>
<name>A0A498KFR1_MALDO</name>
<evidence type="ECO:0000256" key="6">
    <source>
        <dbReference type="SAM" id="Phobius"/>
    </source>
</evidence>
<sequence length="132" mass="14783">MVVSGLVGVKRVSVAKDHNLFDNPKAVVPERVWWLIPQYMVCGLSDLFALVGIQEFFYDQMPEEMRSMGAAAYLNVNGVGSFISSGIITMVQAISSKHALSTLNLCVYLWIAKRFVYKKFAAEATNEEKERT</sequence>
<dbReference type="AlphaFoldDB" id="A0A498KFR1"/>
<comment type="similarity">
    <text evidence="2">Belongs to the major facilitator superfamily. Proton-dependent oligopeptide transporter (POT/PTR) (TC 2.A.17) family.</text>
</comment>
<evidence type="ECO:0000313" key="7">
    <source>
        <dbReference type="EMBL" id="RXI05254.1"/>
    </source>
</evidence>
<dbReference type="Gene3D" id="1.20.1250.20">
    <property type="entry name" value="MFS general substrate transporter like domains"/>
    <property type="match status" value="1"/>
</dbReference>
<dbReference type="GO" id="GO:0022857">
    <property type="term" value="F:transmembrane transporter activity"/>
    <property type="evidence" value="ECO:0007669"/>
    <property type="project" value="InterPro"/>
</dbReference>